<evidence type="ECO:0000313" key="10">
    <source>
        <dbReference type="Proteomes" id="UP000002407"/>
    </source>
</evidence>
<feature type="transmembrane region" description="Helical" evidence="7">
    <location>
        <begin position="107"/>
        <end position="127"/>
    </location>
</feature>
<keyword evidence="2" id="KW-1003">Cell membrane</keyword>
<dbReference type="PANTHER" id="PTHR30443:SF2">
    <property type="entry name" value="PHOSPHOETHANOLAMINE TRANSFERASE EPTC"/>
    <property type="match status" value="1"/>
</dbReference>
<dbReference type="GO" id="GO:0016787">
    <property type="term" value="F:hydrolase activity"/>
    <property type="evidence" value="ECO:0007669"/>
    <property type="project" value="UniProtKB-KW"/>
</dbReference>
<evidence type="ECO:0000256" key="4">
    <source>
        <dbReference type="ARBA" id="ARBA00022692"/>
    </source>
</evidence>
<evidence type="ECO:0000256" key="2">
    <source>
        <dbReference type="ARBA" id="ARBA00022475"/>
    </source>
</evidence>
<feature type="transmembrane region" description="Helical" evidence="7">
    <location>
        <begin position="187"/>
        <end position="204"/>
    </location>
</feature>
<dbReference type="RefSeq" id="WP_012108636.1">
    <property type="nucleotide sequence ID" value="NC_009714.1"/>
</dbReference>
<dbReference type="STRING" id="360107.CHAB381_0774"/>
<dbReference type="InterPro" id="IPR058130">
    <property type="entry name" value="PEA_transf_C"/>
</dbReference>
<dbReference type="AlphaFoldDB" id="A7I1F7"/>
<keyword evidence="3" id="KW-0808">Transferase</keyword>
<keyword evidence="6 7" id="KW-0472">Membrane</keyword>
<dbReference type="Pfam" id="PF00884">
    <property type="entry name" value="Sulfatase"/>
    <property type="match status" value="1"/>
</dbReference>
<proteinExistence type="predicted"/>
<dbReference type="CDD" id="cd16017">
    <property type="entry name" value="LptA"/>
    <property type="match status" value="1"/>
</dbReference>
<evidence type="ECO:0000256" key="1">
    <source>
        <dbReference type="ARBA" id="ARBA00004651"/>
    </source>
</evidence>
<dbReference type="GO" id="GO:0009244">
    <property type="term" value="P:lipopolysaccharide core region biosynthetic process"/>
    <property type="evidence" value="ECO:0007669"/>
    <property type="project" value="TreeGrafter"/>
</dbReference>
<evidence type="ECO:0000313" key="9">
    <source>
        <dbReference type="EMBL" id="ABS51853.1"/>
    </source>
</evidence>
<feature type="transmembrane region" description="Helical" evidence="7">
    <location>
        <begin position="158"/>
        <end position="175"/>
    </location>
</feature>
<dbReference type="HOGENOM" id="CLU_018534_2_0_7"/>
<dbReference type="EMBL" id="CP000776">
    <property type="protein sequence ID" value="ABS51853.1"/>
    <property type="molecule type" value="Genomic_DNA"/>
</dbReference>
<feature type="transmembrane region" description="Helical" evidence="7">
    <location>
        <begin position="82"/>
        <end position="100"/>
    </location>
</feature>
<keyword evidence="9" id="KW-0378">Hydrolase</keyword>
<protein>
    <submittedName>
        <fullName evidence="9">Putative membrane-associated, metal-dependent hydrolase</fullName>
    </submittedName>
</protein>
<name>A7I1F7_CAMHC</name>
<dbReference type="InterPro" id="IPR040423">
    <property type="entry name" value="PEA_transferase"/>
</dbReference>
<feature type="transmembrane region" description="Helical" evidence="7">
    <location>
        <begin position="53"/>
        <end position="70"/>
    </location>
</feature>
<dbReference type="InterPro" id="IPR000917">
    <property type="entry name" value="Sulfatase_N"/>
</dbReference>
<evidence type="ECO:0000256" key="7">
    <source>
        <dbReference type="SAM" id="Phobius"/>
    </source>
</evidence>
<gene>
    <name evidence="9" type="ordered locus">CHAB381_0774</name>
</gene>
<evidence type="ECO:0000256" key="3">
    <source>
        <dbReference type="ARBA" id="ARBA00022679"/>
    </source>
</evidence>
<evidence type="ECO:0000256" key="5">
    <source>
        <dbReference type="ARBA" id="ARBA00022989"/>
    </source>
</evidence>
<keyword evidence="5 7" id="KW-1133">Transmembrane helix</keyword>
<comment type="subcellular location">
    <subcellularLocation>
        <location evidence="1">Cell membrane</location>
        <topology evidence="1">Multi-pass membrane protein</topology>
    </subcellularLocation>
</comment>
<dbReference type="Gene3D" id="3.40.720.10">
    <property type="entry name" value="Alkaline Phosphatase, subunit A"/>
    <property type="match status" value="1"/>
</dbReference>
<organism evidence="9 10">
    <name type="scientific">Campylobacter hominis (strain ATCC BAA-381 / DSM 21671 / CCUG 45161 / LMG 19568 / NCTC 13146 / CH001A)</name>
    <dbReference type="NCBI Taxonomy" id="360107"/>
    <lineage>
        <taxon>Bacteria</taxon>
        <taxon>Pseudomonadati</taxon>
        <taxon>Campylobacterota</taxon>
        <taxon>Epsilonproteobacteria</taxon>
        <taxon>Campylobacterales</taxon>
        <taxon>Campylobacteraceae</taxon>
        <taxon>Campylobacter</taxon>
    </lineage>
</organism>
<dbReference type="OrthoDB" id="9786870at2"/>
<dbReference type="GO" id="GO:0016776">
    <property type="term" value="F:phosphotransferase activity, phosphate group as acceptor"/>
    <property type="evidence" value="ECO:0007669"/>
    <property type="project" value="TreeGrafter"/>
</dbReference>
<keyword evidence="10" id="KW-1185">Reference proteome</keyword>
<dbReference type="InterPro" id="IPR017850">
    <property type="entry name" value="Alkaline_phosphatase_core_sf"/>
</dbReference>
<sequence length="560" mass="64937">MNKFVIFIFFVLIFFILSPKISMEYLIHSLKYCAFSALILLFASKLFKNKISYFIAVLSLFILLFIPYFFTFFDAVFKTKQFYNTQFSVLCVALVLTLAGSKSKISAVFIVILSAVLPLIYLGYFSFALKPFNQPALFAMLETNKNEAFEYFMDNKNIWTYVSVVFVLMVSFLFVKFCKKAEFSFKNGKILTVFILIIAVFNSYKECWLLKEPFFIDEIKAQIRMQENYAKNAQKRMDLLKDSVSSNDDGVFVLVIGESENKNFMSVYGYQKPTTPYLNRLKNSKNAIFFSEAHSNYTHTVPVLIYALSAKNQYENMDEDLAPTLIETAKAAGFSVYWLSNQVKFGAFGENVSKISIPADEKIFTSDFDDKEKFDESLLEPLKSLNLAKKSLIIVHLLGSHSTYKRRYPKNYEKFGTSRLEAYENSIFYNDEILRRIIEISKNFKNFKALVYMSDHGENPVKASHDAVNFVYGMCQIPFFIYFNDSLQNSDIYARLNKNKDEFFTNDLLYNVMLSLMSIKTHINTKTNDISSEFYDNNKSRFLTLHGKIKILDAKKMDKK</sequence>
<dbReference type="eggNOG" id="COG2194">
    <property type="taxonomic scope" value="Bacteria"/>
</dbReference>
<keyword evidence="4 7" id="KW-0812">Transmembrane</keyword>
<dbReference type="KEGG" id="cha:CHAB381_0774"/>
<feature type="domain" description="Sulfatase N-terminal" evidence="8">
    <location>
        <begin position="252"/>
        <end position="515"/>
    </location>
</feature>
<dbReference type="Proteomes" id="UP000002407">
    <property type="component" value="Chromosome"/>
</dbReference>
<dbReference type="PANTHER" id="PTHR30443">
    <property type="entry name" value="INNER MEMBRANE PROTEIN"/>
    <property type="match status" value="1"/>
</dbReference>
<dbReference type="GO" id="GO:0005886">
    <property type="term" value="C:plasma membrane"/>
    <property type="evidence" value="ECO:0007669"/>
    <property type="project" value="UniProtKB-SubCell"/>
</dbReference>
<dbReference type="SUPFAM" id="SSF53649">
    <property type="entry name" value="Alkaline phosphatase-like"/>
    <property type="match status" value="1"/>
</dbReference>
<evidence type="ECO:0000259" key="8">
    <source>
        <dbReference type="Pfam" id="PF00884"/>
    </source>
</evidence>
<evidence type="ECO:0000256" key="6">
    <source>
        <dbReference type="ARBA" id="ARBA00023136"/>
    </source>
</evidence>
<reference evidence="10" key="1">
    <citation type="submission" date="2007-07" db="EMBL/GenBank/DDBJ databases">
        <title>Complete genome sequence of Campylobacter hominis ATCC BAA-381, a commensal isolated from the human gastrointestinal tract.</title>
        <authorList>
            <person name="Fouts D.E."/>
            <person name="Mongodin E.F."/>
            <person name="Puiu D."/>
            <person name="Sebastian Y."/>
            <person name="Miller W.G."/>
            <person name="Mandrell R.E."/>
            <person name="Nelson K.E."/>
        </authorList>
    </citation>
    <scope>NUCLEOTIDE SEQUENCE [LARGE SCALE GENOMIC DNA]</scope>
    <source>
        <strain evidence="10">ATCC BAA-381 / DSM 21671 / CCUG 45161 / LMG 19568 / NCTC 13146 / CH001A</strain>
    </source>
</reference>
<accession>A7I1F7</accession>